<evidence type="ECO:0000256" key="2">
    <source>
        <dbReference type="ARBA" id="ARBA00004815"/>
    </source>
</evidence>
<evidence type="ECO:0000256" key="5">
    <source>
        <dbReference type="ARBA" id="ARBA00022768"/>
    </source>
</evidence>
<dbReference type="FunFam" id="2.30.30.30:FF:000003">
    <property type="entry name" value="Elongation factor P"/>
    <property type="match status" value="1"/>
</dbReference>
<dbReference type="AlphaFoldDB" id="A0A7Y2EEF9"/>
<dbReference type="GO" id="GO:0003746">
    <property type="term" value="F:translation elongation factor activity"/>
    <property type="evidence" value="ECO:0007669"/>
    <property type="project" value="UniProtKB-UniRule"/>
</dbReference>
<dbReference type="Pfam" id="PF01132">
    <property type="entry name" value="EFP"/>
    <property type="match status" value="1"/>
</dbReference>
<dbReference type="InterPro" id="IPR020599">
    <property type="entry name" value="Transl_elong_fac_P/YeiP"/>
</dbReference>
<dbReference type="SMART" id="SM01185">
    <property type="entry name" value="EFP"/>
    <property type="match status" value="1"/>
</dbReference>
<evidence type="ECO:0000256" key="9">
    <source>
        <dbReference type="RuleBase" id="RU004389"/>
    </source>
</evidence>
<keyword evidence="6 7" id="KW-0648">Protein biosynthesis</keyword>
<evidence type="ECO:0000313" key="13">
    <source>
        <dbReference type="Proteomes" id="UP000547674"/>
    </source>
</evidence>
<evidence type="ECO:0000256" key="8">
    <source>
        <dbReference type="NCBIfam" id="TIGR00038"/>
    </source>
</evidence>
<dbReference type="GO" id="GO:0043043">
    <property type="term" value="P:peptide biosynthetic process"/>
    <property type="evidence" value="ECO:0007669"/>
    <property type="project" value="InterPro"/>
</dbReference>
<sequence length="186" mass="20597">MAIPANQLKRGMVLVHNGKPHRVVNKQHVTPGKGQAVVQTDLQSLETGSIFNHRFRSAESVEPARLDTVELQFSYKQGDDYVFMNNETYEMITLGDDVLGDNTAYMQEELKINASYWEGKVVGIEVPLSLIFEITECDPPMKGATASGGPKPALLENGLTVKIPQHLNVGDKIKIDTRDNTFVEKA</sequence>
<keyword evidence="5 7" id="KW-0251">Elongation factor</keyword>
<evidence type="ECO:0000256" key="7">
    <source>
        <dbReference type="HAMAP-Rule" id="MF_00141"/>
    </source>
</evidence>
<dbReference type="EMBL" id="JABDJR010000681">
    <property type="protein sequence ID" value="NNF08460.1"/>
    <property type="molecule type" value="Genomic_DNA"/>
</dbReference>
<dbReference type="PIRSF" id="PIRSF005901">
    <property type="entry name" value="EF-P"/>
    <property type="match status" value="1"/>
</dbReference>
<reference evidence="12 13" key="1">
    <citation type="submission" date="2020-03" db="EMBL/GenBank/DDBJ databases">
        <title>Metabolic flexibility allows generalist bacteria to become dominant in a frequently disturbed ecosystem.</title>
        <authorList>
            <person name="Chen Y.-J."/>
            <person name="Leung P.M."/>
            <person name="Bay S.K."/>
            <person name="Hugenholtz P."/>
            <person name="Kessler A.J."/>
            <person name="Shelley G."/>
            <person name="Waite D.W."/>
            <person name="Cook P.L."/>
            <person name="Greening C."/>
        </authorList>
    </citation>
    <scope>NUCLEOTIDE SEQUENCE [LARGE SCALE GENOMIC DNA]</scope>
    <source>
        <strain evidence="12">SS_bin_28</strain>
    </source>
</reference>
<comment type="subcellular location">
    <subcellularLocation>
        <location evidence="1 7">Cytoplasm</location>
    </subcellularLocation>
</comment>
<feature type="domain" description="Translation elongation factor P/YeiP central" evidence="11">
    <location>
        <begin position="68"/>
        <end position="122"/>
    </location>
</feature>
<dbReference type="FunFam" id="2.40.50.140:FF:000004">
    <property type="entry name" value="Elongation factor P"/>
    <property type="match status" value="1"/>
</dbReference>
<dbReference type="CDD" id="cd05794">
    <property type="entry name" value="S1_EF-P_repeat_2"/>
    <property type="match status" value="1"/>
</dbReference>
<dbReference type="SUPFAM" id="SSF50104">
    <property type="entry name" value="Translation proteins SH3-like domain"/>
    <property type="match status" value="1"/>
</dbReference>
<dbReference type="PANTHER" id="PTHR30053:SF14">
    <property type="entry name" value="TRANSLATION ELONGATION FACTOR KOW-LIKE DOMAIN-CONTAINING PROTEIN"/>
    <property type="match status" value="1"/>
</dbReference>
<evidence type="ECO:0000256" key="1">
    <source>
        <dbReference type="ARBA" id="ARBA00004496"/>
    </source>
</evidence>
<dbReference type="InterPro" id="IPR008991">
    <property type="entry name" value="Translation_prot_SH3-like_sf"/>
</dbReference>
<evidence type="ECO:0000256" key="6">
    <source>
        <dbReference type="ARBA" id="ARBA00022917"/>
    </source>
</evidence>
<comment type="function">
    <text evidence="7">Involved in peptide bond synthesis. Stimulates efficient translation and peptide-bond synthesis on native or reconstituted 70S ribosomes in vitro. Probably functions indirectly by altering the affinity of the ribosome for aminoacyl-tRNA, thus increasing their reactivity as acceptors for peptidyl transferase.</text>
</comment>
<dbReference type="UniPathway" id="UPA00345"/>
<comment type="pathway">
    <text evidence="2 7">Protein biosynthesis; polypeptide chain elongation.</text>
</comment>
<dbReference type="InterPro" id="IPR014722">
    <property type="entry name" value="Rib_uL2_dom2"/>
</dbReference>
<dbReference type="FunFam" id="2.40.50.140:FF:000009">
    <property type="entry name" value="Elongation factor P"/>
    <property type="match status" value="1"/>
</dbReference>
<name>A0A7Y2EEF9_UNCEI</name>
<evidence type="ECO:0000256" key="3">
    <source>
        <dbReference type="ARBA" id="ARBA00009479"/>
    </source>
</evidence>
<keyword evidence="4 7" id="KW-0963">Cytoplasm</keyword>
<accession>A0A7Y2EEF9</accession>
<evidence type="ECO:0000259" key="11">
    <source>
        <dbReference type="SMART" id="SM01185"/>
    </source>
</evidence>
<protein>
    <recommendedName>
        <fullName evidence="7 8">Elongation factor P</fullName>
        <shortName evidence="7">EF-P</shortName>
    </recommendedName>
</protein>
<dbReference type="InterPro" id="IPR013185">
    <property type="entry name" value="Transl_elong_KOW-like"/>
</dbReference>
<organism evidence="12 13">
    <name type="scientific">Eiseniibacteriota bacterium</name>
    <dbReference type="NCBI Taxonomy" id="2212470"/>
    <lineage>
        <taxon>Bacteria</taxon>
        <taxon>Candidatus Eiseniibacteriota</taxon>
    </lineage>
</organism>
<dbReference type="InterPro" id="IPR001059">
    <property type="entry name" value="Transl_elong_P/YeiP_cen"/>
</dbReference>
<feature type="domain" description="Elongation factor P C-terminal" evidence="10">
    <location>
        <begin position="130"/>
        <end position="185"/>
    </location>
</feature>
<evidence type="ECO:0000313" key="12">
    <source>
        <dbReference type="EMBL" id="NNF08460.1"/>
    </source>
</evidence>
<dbReference type="Pfam" id="PF08207">
    <property type="entry name" value="EFP_N"/>
    <property type="match status" value="1"/>
</dbReference>
<comment type="similarity">
    <text evidence="3 7 9">Belongs to the elongation factor P family.</text>
</comment>
<dbReference type="GO" id="GO:0005829">
    <property type="term" value="C:cytosol"/>
    <property type="evidence" value="ECO:0007669"/>
    <property type="project" value="UniProtKB-ARBA"/>
</dbReference>
<dbReference type="PANTHER" id="PTHR30053">
    <property type="entry name" value="ELONGATION FACTOR P"/>
    <property type="match status" value="1"/>
</dbReference>
<dbReference type="Gene3D" id="2.40.50.140">
    <property type="entry name" value="Nucleic acid-binding proteins"/>
    <property type="match status" value="2"/>
</dbReference>
<proteinExistence type="inferred from homology"/>
<evidence type="ECO:0000259" key="10">
    <source>
        <dbReference type="SMART" id="SM00841"/>
    </source>
</evidence>
<dbReference type="NCBIfam" id="NF001810">
    <property type="entry name" value="PRK00529.1"/>
    <property type="match status" value="1"/>
</dbReference>
<dbReference type="CDD" id="cd04470">
    <property type="entry name" value="S1_EF-P_repeat_1"/>
    <property type="match status" value="1"/>
</dbReference>
<evidence type="ECO:0000256" key="4">
    <source>
        <dbReference type="ARBA" id="ARBA00022490"/>
    </source>
</evidence>
<dbReference type="Gene3D" id="2.30.30.30">
    <property type="match status" value="1"/>
</dbReference>
<gene>
    <name evidence="7 12" type="primary">efp</name>
    <name evidence="12" type="ORF">HKN21_16990</name>
</gene>
<dbReference type="Proteomes" id="UP000547674">
    <property type="component" value="Unassembled WGS sequence"/>
</dbReference>
<dbReference type="InterPro" id="IPR011768">
    <property type="entry name" value="Transl_elongation_fac_P"/>
</dbReference>
<comment type="caution">
    <text evidence="12">The sequence shown here is derived from an EMBL/GenBank/DDBJ whole genome shotgun (WGS) entry which is preliminary data.</text>
</comment>
<dbReference type="NCBIfam" id="TIGR00038">
    <property type="entry name" value="efp"/>
    <property type="match status" value="1"/>
</dbReference>
<dbReference type="HAMAP" id="MF_00141">
    <property type="entry name" value="EF_P"/>
    <property type="match status" value="1"/>
</dbReference>
<dbReference type="Pfam" id="PF09285">
    <property type="entry name" value="Elong-fact-P_C"/>
    <property type="match status" value="1"/>
</dbReference>
<dbReference type="InterPro" id="IPR015365">
    <property type="entry name" value="Elong-fact-P_C"/>
</dbReference>
<dbReference type="InterPro" id="IPR012340">
    <property type="entry name" value="NA-bd_OB-fold"/>
</dbReference>
<dbReference type="SUPFAM" id="SSF50249">
    <property type="entry name" value="Nucleic acid-binding proteins"/>
    <property type="match status" value="2"/>
</dbReference>
<dbReference type="SMART" id="SM00841">
    <property type="entry name" value="Elong-fact-P_C"/>
    <property type="match status" value="1"/>
</dbReference>